<comment type="caution">
    <text evidence="9">The sequence shown here is derived from an EMBL/GenBank/DDBJ whole genome shotgun (WGS) entry which is preliminary data.</text>
</comment>
<dbReference type="GO" id="GO:0005929">
    <property type="term" value="C:cilium"/>
    <property type="evidence" value="ECO:0007669"/>
    <property type="project" value="TreeGrafter"/>
</dbReference>
<dbReference type="AlphaFoldDB" id="A0AAN9B3B0"/>
<dbReference type="Pfam" id="PF13181">
    <property type="entry name" value="TPR_8"/>
    <property type="match status" value="1"/>
</dbReference>
<dbReference type="InterPro" id="IPR051476">
    <property type="entry name" value="Bac_ResReg_Asp_Phosphatase"/>
</dbReference>
<evidence type="ECO:0000256" key="7">
    <source>
        <dbReference type="PROSITE-ProRule" id="PRU00339"/>
    </source>
</evidence>
<dbReference type="InterPro" id="IPR011990">
    <property type="entry name" value="TPR-like_helical_dom_sf"/>
</dbReference>
<accession>A0AAN9B3B0</accession>
<comment type="function">
    <text evidence="6">Axonemal protein which is implicated in axonemal and/or peri-axonemal structure assembly and regulates flagellum assembly and beating and therefore sperm motility.</text>
</comment>
<dbReference type="EMBL" id="JBAMIC010000013">
    <property type="protein sequence ID" value="KAK7097851.1"/>
    <property type="molecule type" value="Genomic_DNA"/>
</dbReference>
<evidence type="ECO:0000256" key="3">
    <source>
        <dbReference type="ARBA" id="ARBA00022737"/>
    </source>
</evidence>
<evidence type="ECO:0000256" key="8">
    <source>
        <dbReference type="SAM" id="MobiDB-lite"/>
    </source>
</evidence>
<dbReference type="InterPro" id="IPR019734">
    <property type="entry name" value="TPR_rpt"/>
</dbReference>
<dbReference type="Gene3D" id="1.25.40.10">
    <property type="entry name" value="Tetratricopeptide repeat domain"/>
    <property type="match status" value="1"/>
</dbReference>
<feature type="repeat" description="TPR" evidence="7">
    <location>
        <begin position="367"/>
        <end position="400"/>
    </location>
</feature>
<evidence type="ECO:0000256" key="6">
    <source>
        <dbReference type="ARBA" id="ARBA00044739"/>
    </source>
</evidence>
<name>A0AAN9B3B0_9CAEN</name>
<keyword evidence="2" id="KW-0963">Cytoplasm</keyword>
<dbReference type="PROSITE" id="PS50005">
    <property type="entry name" value="TPR"/>
    <property type="match status" value="1"/>
</dbReference>
<organism evidence="9 10">
    <name type="scientific">Littorina saxatilis</name>
    <dbReference type="NCBI Taxonomy" id="31220"/>
    <lineage>
        <taxon>Eukaryota</taxon>
        <taxon>Metazoa</taxon>
        <taxon>Spiralia</taxon>
        <taxon>Lophotrochozoa</taxon>
        <taxon>Mollusca</taxon>
        <taxon>Gastropoda</taxon>
        <taxon>Caenogastropoda</taxon>
        <taxon>Littorinimorpha</taxon>
        <taxon>Littorinoidea</taxon>
        <taxon>Littorinidae</taxon>
        <taxon>Littorina</taxon>
    </lineage>
</organism>
<dbReference type="SUPFAM" id="SSF48452">
    <property type="entry name" value="TPR-like"/>
    <property type="match status" value="1"/>
</dbReference>
<dbReference type="PANTHER" id="PTHR46630">
    <property type="entry name" value="TETRATRICOPEPTIDE REPEAT PROTEIN 29"/>
    <property type="match status" value="1"/>
</dbReference>
<feature type="region of interest" description="Disordered" evidence="8">
    <location>
        <begin position="1"/>
        <end position="47"/>
    </location>
</feature>
<evidence type="ECO:0000256" key="4">
    <source>
        <dbReference type="ARBA" id="ARBA00022803"/>
    </source>
</evidence>
<evidence type="ECO:0000313" key="10">
    <source>
        <dbReference type="Proteomes" id="UP001374579"/>
    </source>
</evidence>
<evidence type="ECO:0000256" key="5">
    <source>
        <dbReference type="ARBA" id="ARBA00040665"/>
    </source>
</evidence>
<evidence type="ECO:0000313" key="9">
    <source>
        <dbReference type="EMBL" id="KAK7097851.1"/>
    </source>
</evidence>
<gene>
    <name evidence="9" type="ORF">V1264_004770</name>
</gene>
<keyword evidence="3" id="KW-0677">Repeat</keyword>
<comment type="subcellular location">
    <subcellularLocation>
        <location evidence="1">Cytoplasm</location>
    </subcellularLocation>
</comment>
<evidence type="ECO:0000256" key="2">
    <source>
        <dbReference type="ARBA" id="ARBA00022490"/>
    </source>
</evidence>
<keyword evidence="10" id="KW-1185">Reference proteome</keyword>
<proteinExistence type="predicted"/>
<dbReference type="PANTHER" id="PTHR46630:SF1">
    <property type="entry name" value="TETRATRICOPEPTIDE REPEAT PROTEIN 29"/>
    <property type="match status" value="1"/>
</dbReference>
<feature type="region of interest" description="Disordered" evidence="8">
    <location>
        <begin position="459"/>
        <end position="499"/>
    </location>
</feature>
<keyword evidence="4 7" id="KW-0802">TPR repeat</keyword>
<protein>
    <recommendedName>
        <fullName evidence="5">Tetratricopeptide repeat protein 29</fullName>
    </recommendedName>
</protein>
<dbReference type="SMART" id="SM00028">
    <property type="entry name" value="TPR"/>
    <property type="match status" value="5"/>
</dbReference>
<sequence length="499" mass="57022">MAVALPPINSPNEAKMPEWAESGPRGPPSSRLKPMRKGKKKERDFEEKRYQLRRLQRDLSKADTALYRNSFKHNLCVDMLKEGYHLSFKELFNLIHRQQEEREAAGPESLMWTQIMLKDEHEKLDILQTYLTSSEKAQRKGDFQSVYNARYDLACYFQQSNDKWLSDHFFETCLETAASIDSDGGKTKAEGHCNVGLSLEENGDNFEAAEHFEAYYELAINHLQDWVREDVVRGHLSFFTDAAIHLYRIYTSIGLGLERAKEPERSLEYLINAFNKAKESEDHKLEGEAAYRLGLAYEASGNVQTALLHLNNFYEASKHGGDKDGMGRACDAIAKAYARIGCKDQSIEYLKEFVETAESSGMDAELSKACHNLGNIYNSLGKYKEAGEYFNRAYNISRAMNENEAIQVNRVQSGIAQAHAMLNFYSNIVVEGNHSRDFLERTMDWKSIRANIFESRDVRMRKSMQAEPLQGSKEEEPTKSAEETQPLEEQSLENTENGD</sequence>
<dbReference type="GO" id="GO:0003341">
    <property type="term" value="P:cilium movement"/>
    <property type="evidence" value="ECO:0007669"/>
    <property type="project" value="TreeGrafter"/>
</dbReference>
<evidence type="ECO:0000256" key="1">
    <source>
        <dbReference type="ARBA" id="ARBA00004496"/>
    </source>
</evidence>
<reference evidence="9 10" key="1">
    <citation type="submission" date="2024-02" db="EMBL/GenBank/DDBJ databases">
        <title>Chromosome-scale genome assembly of the rough periwinkle Littorina saxatilis.</title>
        <authorList>
            <person name="De Jode A."/>
            <person name="Faria R."/>
            <person name="Formenti G."/>
            <person name="Sims Y."/>
            <person name="Smith T.P."/>
            <person name="Tracey A."/>
            <person name="Wood J.M.D."/>
            <person name="Zagrodzka Z.B."/>
            <person name="Johannesson K."/>
            <person name="Butlin R.K."/>
            <person name="Leder E.H."/>
        </authorList>
    </citation>
    <scope>NUCLEOTIDE SEQUENCE [LARGE SCALE GENOMIC DNA]</scope>
    <source>
        <strain evidence="9">Snail1</strain>
        <tissue evidence="9">Muscle</tissue>
    </source>
</reference>
<dbReference type="Proteomes" id="UP001374579">
    <property type="component" value="Unassembled WGS sequence"/>
</dbReference>
<dbReference type="GO" id="GO:0005737">
    <property type="term" value="C:cytoplasm"/>
    <property type="evidence" value="ECO:0007669"/>
    <property type="project" value="UniProtKB-SubCell"/>
</dbReference>
<feature type="compositionally biased region" description="Basic and acidic residues" evidence="8">
    <location>
        <begin position="472"/>
        <end position="482"/>
    </location>
</feature>